<dbReference type="Proteomes" id="UP000242636">
    <property type="component" value="Unassembled WGS sequence"/>
</dbReference>
<evidence type="ECO:0000313" key="2">
    <source>
        <dbReference type="Proteomes" id="UP000242636"/>
    </source>
</evidence>
<dbReference type="AlphaFoldDB" id="A0A1T1D157"/>
<dbReference type="Gene3D" id="3.40.50.2000">
    <property type="entry name" value="Glycogen Phosphorylase B"/>
    <property type="match status" value="1"/>
</dbReference>
<accession>A0A1T1D157</accession>
<dbReference type="GO" id="GO:0016740">
    <property type="term" value="F:transferase activity"/>
    <property type="evidence" value="ECO:0007669"/>
    <property type="project" value="UniProtKB-KW"/>
</dbReference>
<dbReference type="SUPFAM" id="SSF53756">
    <property type="entry name" value="UDP-Glycosyltransferase/glycogen phosphorylase"/>
    <property type="match status" value="1"/>
</dbReference>
<proteinExistence type="predicted"/>
<evidence type="ECO:0000313" key="1">
    <source>
        <dbReference type="EMBL" id="OOV34577.1"/>
    </source>
</evidence>
<keyword evidence="1" id="KW-0808">Transferase</keyword>
<protein>
    <submittedName>
        <fullName evidence="1">Glycosyltransferase</fullName>
    </submittedName>
</protein>
<dbReference type="EMBL" id="MWLD01000032">
    <property type="protein sequence ID" value="OOV34577.1"/>
    <property type="molecule type" value="Genomic_DNA"/>
</dbReference>
<keyword evidence="2" id="KW-1185">Reference proteome</keyword>
<gene>
    <name evidence="1" type="ORF">BV61_02415</name>
</gene>
<organism evidence="1 2">
    <name type="scientific">Candidatus Synechococcus spongiarum LMB bulk15M</name>
    <dbReference type="NCBI Taxonomy" id="1943582"/>
    <lineage>
        <taxon>Bacteria</taxon>
        <taxon>Bacillati</taxon>
        <taxon>Cyanobacteriota</taxon>
        <taxon>Cyanophyceae</taxon>
        <taxon>Synechococcales</taxon>
        <taxon>Synechococcaceae</taxon>
        <taxon>Synechococcus</taxon>
    </lineage>
</organism>
<reference evidence="1 2" key="1">
    <citation type="submission" date="2017-02" db="EMBL/GenBank/DDBJ databases">
        <title>Draft Genome Sequences of 'Candidatus Synechococcus spongiarum', Cyanobacterial Symbionts of the Mediterranean Sponge Aplysina aerophoba from two locations.</title>
        <authorList>
            <person name="Slaby B.M."/>
            <person name="Hentschel U."/>
        </authorList>
    </citation>
    <scope>NUCLEOTIDE SEQUENCE [LARGE SCALE GENOMIC DNA]</scope>
    <source>
        <strain evidence="1">LMB bulk15M</strain>
    </source>
</reference>
<name>A0A1T1D157_9SYNE</name>
<comment type="caution">
    <text evidence="1">The sequence shown here is derived from an EMBL/GenBank/DDBJ whole genome shotgun (WGS) entry which is preliminary data.</text>
</comment>
<sequence length="344" mass="38250">MASHWGRSGRGPLRPLKVLLPGTGPRFQCGGLAVELQLAATAQTLAPTQVVTYGQRQPDAPFLDDLLRQEPASLHRQASLWLVSWGFHVPRLLRRLRGRAVAYHAHSSGYGFRLPPGVPVLAVSRNTMAYWGAHAPRNPLFLLPNALNPAFHNHGRARDLDVLVQRRKTSAYVLHVLTPALRERGLRVHVQEGWVDHPEDLLNRSKVYLYDSVDHWNRAGVSEGFGLPPLEASACGCVVFSSLNQALADHLTPGVNCFQIGAGTLAADVERVWSVCRMETTPPSAFSAPAPLPSGNLRQQQLEQVLQEVNTHWDRLAAGEQPLRPTPGPCSLTVRWKRWLRRWR</sequence>